<proteinExistence type="predicted"/>
<reference evidence="1 2" key="1">
    <citation type="journal article" date="2024" name="G3 (Bethesda)">
        <title>Genome assembly of Hibiscus sabdariffa L. provides insights into metabolisms of medicinal natural products.</title>
        <authorList>
            <person name="Kim T."/>
        </authorList>
    </citation>
    <scope>NUCLEOTIDE SEQUENCE [LARGE SCALE GENOMIC DNA]</scope>
    <source>
        <strain evidence="1">TK-2024</strain>
        <tissue evidence="1">Old leaves</tissue>
    </source>
</reference>
<evidence type="ECO:0000313" key="2">
    <source>
        <dbReference type="Proteomes" id="UP001396334"/>
    </source>
</evidence>
<evidence type="ECO:0000313" key="1">
    <source>
        <dbReference type="EMBL" id="KAK9046157.1"/>
    </source>
</evidence>
<organism evidence="1 2">
    <name type="scientific">Hibiscus sabdariffa</name>
    <name type="common">roselle</name>
    <dbReference type="NCBI Taxonomy" id="183260"/>
    <lineage>
        <taxon>Eukaryota</taxon>
        <taxon>Viridiplantae</taxon>
        <taxon>Streptophyta</taxon>
        <taxon>Embryophyta</taxon>
        <taxon>Tracheophyta</taxon>
        <taxon>Spermatophyta</taxon>
        <taxon>Magnoliopsida</taxon>
        <taxon>eudicotyledons</taxon>
        <taxon>Gunneridae</taxon>
        <taxon>Pentapetalae</taxon>
        <taxon>rosids</taxon>
        <taxon>malvids</taxon>
        <taxon>Malvales</taxon>
        <taxon>Malvaceae</taxon>
        <taxon>Malvoideae</taxon>
        <taxon>Hibiscus</taxon>
    </lineage>
</organism>
<dbReference type="PANTHER" id="PTHR33116:SF86">
    <property type="entry name" value="REVERSE TRANSCRIPTASE DOMAIN-CONTAINING PROTEIN"/>
    <property type="match status" value="1"/>
</dbReference>
<comment type="caution">
    <text evidence="1">The sequence shown here is derived from an EMBL/GenBank/DDBJ whole genome shotgun (WGS) entry which is preliminary data.</text>
</comment>
<name>A0ABR2U953_9ROSI</name>
<dbReference type="Proteomes" id="UP001396334">
    <property type="component" value="Unassembled WGS sequence"/>
</dbReference>
<dbReference type="PANTHER" id="PTHR33116">
    <property type="entry name" value="REVERSE TRANSCRIPTASE ZINC-BINDING DOMAIN-CONTAINING PROTEIN-RELATED-RELATED"/>
    <property type="match status" value="1"/>
</dbReference>
<sequence>MRRSDFDFLLDRLRAKFSGWAMKTLSLSGRITLAKYVLVVMPSYFMQTINILIGVCAEIDKLIRGFICGSSSDSKGISLVNWETITQLQCNGGINIPRSNERNMTYMLKLAFALVT</sequence>
<gene>
    <name evidence="1" type="ORF">V6N11_052056</name>
</gene>
<dbReference type="EMBL" id="JBBPBN010000001">
    <property type="protein sequence ID" value="KAK9046157.1"/>
    <property type="molecule type" value="Genomic_DNA"/>
</dbReference>
<accession>A0ABR2U953</accession>
<protein>
    <submittedName>
        <fullName evidence="1">Uncharacterized protein</fullName>
    </submittedName>
</protein>
<keyword evidence="2" id="KW-1185">Reference proteome</keyword>